<comment type="function">
    <text evidence="5">Transcription factor that specifically binds AT-rich DNA sequences related to the nuclear matrix attachment regions (MARs).</text>
</comment>
<dbReference type="Pfam" id="PF03479">
    <property type="entry name" value="PCC"/>
    <property type="match status" value="1"/>
</dbReference>
<evidence type="ECO:0000256" key="3">
    <source>
        <dbReference type="ARBA" id="ARBA00023163"/>
    </source>
</evidence>
<evidence type="ECO:0000256" key="4">
    <source>
        <dbReference type="ARBA" id="ARBA00023242"/>
    </source>
</evidence>
<dbReference type="PROSITE" id="PS51742">
    <property type="entry name" value="PPC"/>
    <property type="match status" value="1"/>
</dbReference>
<evidence type="ECO:0000256" key="5">
    <source>
        <dbReference type="RuleBase" id="RU367031"/>
    </source>
</evidence>
<sequence>MDLHEIPNSPHPHHDQFEIVILVGPDPFTTTIQTTVMEPNTAQRSPINMNVPSSLNPRLSDIIPHVIFVNPGEVCNGTYNSNINMLYITLPFTFYFFKIGYFINCNVNVDFDDVKNLDIIEKVAAYSQAVAEPDTEICIMSAHGLVGSVALHHSGSIFNYEGQFEIVSLFGNLEVYDNNSDNIRMSYFKVSLANTDSRLLEGVVADKLIAASLVKVIVGSFTLDGKNASLNNLEYEFSSAPLPKLVNDGTQTDVTTQGHSSQSLGDKENNPFSQGTAIYNNTIQPIPTMSMYQQLWAHQTQ</sequence>
<comment type="subcellular location">
    <subcellularLocation>
        <location evidence="5">Nucleus</location>
    </subcellularLocation>
</comment>
<accession>A0A396IML3</accession>
<evidence type="ECO:0000313" key="8">
    <source>
        <dbReference type="EMBL" id="RHN65998.1"/>
    </source>
</evidence>
<feature type="domain" description="PPC" evidence="7">
    <location>
        <begin position="103"/>
        <end position="243"/>
    </location>
</feature>
<evidence type="ECO:0000256" key="1">
    <source>
        <dbReference type="ARBA" id="ARBA00023015"/>
    </source>
</evidence>
<dbReference type="AlphaFoldDB" id="A0A396IML3"/>
<dbReference type="Gramene" id="rna13907">
    <property type="protein sequence ID" value="RHN65998.1"/>
    <property type="gene ID" value="gene13907"/>
</dbReference>
<dbReference type="InterPro" id="IPR039605">
    <property type="entry name" value="AHL"/>
</dbReference>
<keyword evidence="4 5" id="KW-0539">Nucleus</keyword>
<dbReference type="GO" id="GO:0005634">
    <property type="term" value="C:nucleus"/>
    <property type="evidence" value="ECO:0007669"/>
    <property type="project" value="UniProtKB-SubCell"/>
</dbReference>
<dbReference type="CDD" id="cd11378">
    <property type="entry name" value="DUF296"/>
    <property type="match status" value="1"/>
</dbReference>
<keyword evidence="2 5" id="KW-0238">DNA-binding</keyword>
<reference evidence="9" key="1">
    <citation type="journal article" date="2018" name="Nat. Plants">
        <title>Whole-genome landscape of Medicago truncatula symbiotic genes.</title>
        <authorList>
            <person name="Pecrix Y."/>
            <person name="Staton S.E."/>
            <person name="Sallet E."/>
            <person name="Lelandais-Briere C."/>
            <person name="Moreau S."/>
            <person name="Carrere S."/>
            <person name="Blein T."/>
            <person name="Jardinaud M.F."/>
            <person name="Latrasse D."/>
            <person name="Zouine M."/>
            <person name="Zahm M."/>
            <person name="Kreplak J."/>
            <person name="Mayjonade B."/>
            <person name="Satge C."/>
            <person name="Perez M."/>
            <person name="Cauet S."/>
            <person name="Marande W."/>
            <person name="Chantry-Darmon C."/>
            <person name="Lopez-Roques C."/>
            <person name="Bouchez O."/>
            <person name="Berard A."/>
            <person name="Debelle F."/>
            <person name="Munos S."/>
            <person name="Bendahmane A."/>
            <person name="Berges H."/>
            <person name="Niebel A."/>
            <person name="Buitink J."/>
            <person name="Frugier F."/>
            <person name="Benhamed M."/>
            <person name="Crespi M."/>
            <person name="Gouzy J."/>
            <person name="Gamas P."/>
        </authorList>
    </citation>
    <scope>NUCLEOTIDE SEQUENCE [LARGE SCALE GENOMIC DNA]</scope>
    <source>
        <strain evidence="9">cv. Jemalong A17</strain>
    </source>
</reference>
<gene>
    <name evidence="8" type="ORF">MtrunA17_Chr3g0086021</name>
</gene>
<dbReference type="Gene3D" id="3.30.1330.80">
    <property type="entry name" value="Hypothetical protein, similar to alpha- acetolactate decarboxylase, domain 2"/>
    <property type="match status" value="1"/>
</dbReference>
<dbReference type="SUPFAM" id="SSF117856">
    <property type="entry name" value="AF0104/ALDC/Ptd012-like"/>
    <property type="match status" value="1"/>
</dbReference>
<dbReference type="GO" id="GO:0003680">
    <property type="term" value="F:minor groove of adenine-thymine-rich DNA binding"/>
    <property type="evidence" value="ECO:0007669"/>
    <property type="project" value="UniProtKB-UniRule"/>
</dbReference>
<evidence type="ECO:0000256" key="2">
    <source>
        <dbReference type="ARBA" id="ARBA00023125"/>
    </source>
</evidence>
<dbReference type="EMBL" id="PSQE01000003">
    <property type="protein sequence ID" value="RHN65998.1"/>
    <property type="molecule type" value="Genomic_DNA"/>
</dbReference>
<name>A0A396IML3_MEDTR</name>
<evidence type="ECO:0000259" key="7">
    <source>
        <dbReference type="PROSITE" id="PS51742"/>
    </source>
</evidence>
<organism evidence="8 9">
    <name type="scientific">Medicago truncatula</name>
    <name type="common">Barrel medic</name>
    <name type="synonym">Medicago tribuloides</name>
    <dbReference type="NCBI Taxonomy" id="3880"/>
    <lineage>
        <taxon>Eukaryota</taxon>
        <taxon>Viridiplantae</taxon>
        <taxon>Streptophyta</taxon>
        <taxon>Embryophyta</taxon>
        <taxon>Tracheophyta</taxon>
        <taxon>Spermatophyta</taxon>
        <taxon>Magnoliopsida</taxon>
        <taxon>eudicotyledons</taxon>
        <taxon>Gunneridae</taxon>
        <taxon>Pentapetalae</taxon>
        <taxon>rosids</taxon>
        <taxon>fabids</taxon>
        <taxon>Fabales</taxon>
        <taxon>Fabaceae</taxon>
        <taxon>Papilionoideae</taxon>
        <taxon>50 kb inversion clade</taxon>
        <taxon>NPAAA clade</taxon>
        <taxon>Hologalegina</taxon>
        <taxon>IRL clade</taxon>
        <taxon>Trifolieae</taxon>
        <taxon>Medicago</taxon>
    </lineage>
</organism>
<dbReference type="PANTHER" id="PTHR31500:SF51">
    <property type="entry name" value="AT-HOOK MOTIF NUCLEAR-LOCALIZED PROTEIN 8"/>
    <property type="match status" value="1"/>
</dbReference>
<evidence type="ECO:0000256" key="6">
    <source>
        <dbReference type="SAM" id="MobiDB-lite"/>
    </source>
</evidence>
<feature type="region of interest" description="Disordered" evidence="6">
    <location>
        <begin position="248"/>
        <end position="276"/>
    </location>
</feature>
<comment type="domain">
    <text evidence="5">The PPC domain mediates interactions between AHL proteins.</text>
</comment>
<protein>
    <recommendedName>
        <fullName evidence="5">AT-hook motif nuclear-localized protein</fullName>
    </recommendedName>
</protein>
<dbReference type="Proteomes" id="UP000265566">
    <property type="component" value="Chromosome 3"/>
</dbReference>
<dbReference type="InterPro" id="IPR005175">
    <property type="entry name" value="PPC_dom"/>
</dbReference>
<keyword evidence="1 5" id="KW-0805">Transcription regulation</keyword>
<keyword evidence="3 5" id="KW-0804">Transcription</keyword>
<comment type="caution">
    <text evidence="8">The sequence shown here is derived from an EMBL/GenBank/DDBJ whole genome shotgun (WGS) entry which is preliminary data.</text>
</comment>
<dbReference type="PANTHER" id="PTHR31500">
    <property type="entry name" value="AT-HOOK MOTIF NUCLEAR-LOCALIZED PROTEIN 9"/>
    <property type="match status" value="1"/>
</dbReference>
<proteinExistence type="predicted"/>
<evidence type="ECO:0000313" key="9">
    <source>
        <dbReference type="Proteomes" id="UP000265566"/>
    </source>
</evidence>